<feature type="transmembrane region" description="Helical" evidence="1">
    <location>
        <begin position="24"/>
        <end position="51"/>
    </location>
</feature>
<keyword evidence="1" id="KW-1133">Transmembrane helix</keyword>
<dbReference type="Pfam" id="PF16028">
    <property type="entry name" value="SLC3A2_N"/>
    <property type="match status" value="1"/>
</dbReference>
<gene>
    <name evidence="3" type="ORF">SVUK_LOCUS6702</name>
</gene>
<keyword evidence="1" id="KW-0472">Membrane</keyword>
<dbReference type="PANTHER" id="PTHR46673">
    <property type="entry name" value="4F2 CELL-SURFACE ANTIGEN HEAVY CHAIN"/>
    <property type="match status" value="1"/>
</dbReference>
<proteinExistence type="predicted"/>
<accession>A0A3P7J192</accession>
<dbReference type="InterPro" id="IPR042280">
    <property type="entry name" value="SLC3A2"/>
</dbReference>
<dbReference type="AlphaFoldDB" id="A0A3P7J192"/>
<dbReference type="GO" id="GO:0016324">
    <property type="term" value="C:apical plasma membrane"/>
    <property type="evidence" value="ECO:0007669"/>
    <property type="project" value="TreeGrafter"/>
</dbReference>
<dbReference type="Proteomes" id="UP000270094">
    <property type="component" value="Unassembled WGS sequence"/>
</dbReference>
<dbReference type="GO" id="GO:1903801">
    <property type="term" value="P:L-leucine import across plasma membrane"/>
    <property type="evidence" value="ECO:0007669"/>
    <property type="project" value="TreeGrafter"/>
</dbReference>
<name>A0A3P7J192_STRVU</name>
<keyword evidence="4" id="KW-1185">Reference proteome</keyword>
<keyword evidence="1" id="KW-0812">Transmembrane</keyword>
<protein>
    <recommendedName>
        <fullName evidence="2">Solute carrier family 3 member 2 N-terminal domain-containing protein</fullName>
    </recommendedName>
</protein>
<dbReference type="GO" id="GO:0015173">
    <property type="term" value="F:aromatic amino acid transmembrane transporter activity"/>
    <property type="evidence" value="ECO:0007669"/>
    <property type="project" value="TreeGrafter"/>
</dbReference>
<dbReference type="InterPro" id="IPR031984">
    <property type="entry name" value="SLC3A2_N"/>
</dbReference>
<dbReference type="PANTHER" id="PTHR46673:SF1">
    <property type="entry name" value="4F2 CELL-SURFACE ANTIGEN HEAVY CHAIN"/>
    <property type="match status" value="1"/>
</dbReference>
<evidence type="ECO:0000313" key="3">
    <source>
        <dbReference type="EMBL" id="VDM71704.1"/>
    </source>
</evidence>
<dbReference type="SUPFAM" id="SSF51445">
    <property type="entry name" value="(Trans)glycosidases"/>
    <property type="match status" value="1"/>
</dbReference>
<reference evidence="3 4" key="1">
    <citation type="submission" date="2018-11" db="EMBL/GenBank/DDBJ databases">
        <authorList>
            <consortium name="Pathogen Informatics"/>
        </authorList>
    </citation>
    <scope>NUCLEOTIDE SEQUENCE [LARGE SCALE GENOMIC DNA]</scope>
</reference>
<organism evidence="3 4">
    <name type="scientific">Strongylus vulgaris</name>
    <name type="common">Blood worm</name>
    <dbReference type="NCBI Taxonomy" id="40348"/>
    <lineage>
        <taxon>Eukaryota</taxon>
        <taxon>Metazoa</taxon>
        <taxon>Ecdysozoa</taxon>
        <taxon>Nematoda</taxon>
        <taxon>Chromadorea</taxon>
        <taxon>Rhabditida</taxon>
        <taxon>Rhabditina</taxon>
        <taxon>Rhabditomorpha</taxon>
        <taxon>Strongyloidea</taxon>
        <taxon>Strongylidae</taxon>
        <taxon>Strongylus</taxon>
    </lineage>
</organism>
<dbReference type="EMBL" id="UYYB01021660">
    <property type="protein sequence ID" value="VDM71704.1"/>
    <property type="molecule type" value="Genomic_DNA"/>
</dbReference>
<evidence type="ECO:0000313" key="4">
    <source>
        <dbReference type="Proteomes" id="UP000270094"/>
    </source>
</evidence>
<dbReference type="GO" id="GO:0015823">
    <property type="term" value="P:phenylalanine transport"/>
    <property type="evidence" value="ECO:0007669"/>
    <property type="project" value="TreeGrafter"/>
</dbReference>
<evidence type="ECO:0000256" key="1">
    <source>
        <dbReference type="SAM" id="Phobius"/>
    </source>
</evidence>
<evidence type="ECO:0000259" key="2">
    <source>
        <dbReference type="Pfam" id="PF16028"/>
    </source>
</evidence>
<dbReference type="Gene3D" id="3.20.20.80">
    <property type="entry name" value="Glycosidases"/>
    <property type="match status" value="1"/>
</dbReference>
<dbReference type="GO" id="GO:1904273">
    <property type="term" value="P:L-alanine import across plasma membrane"/>
    <property type="evidence" value="ECO:0007669"/>
    <property type="project" value="TreeGrafter"/>
</dbReference>
<dbReference type="InterPro" id="IPR017853">
    <property type="entry name" value="GH"/>
</dbReference>
<dbReference type="GO" id="GO:0015190">
    <property type="term" value="F:L-leucine transmembrane transporter activity"/>
    <property type="evidence" value="ECO:0007669"/>
    <property type="project" value="TreeGrafter"/>
</dbReference>
<dbReference type="GO" id="GO:0015180">
    <property type="term" value="F:L-alanine transmembrane transporter activity"/>
    <property type="evidence" value="ECO:0007669"/>
    <property type="project" value="TreeGrafter"/>
</dbReference>
<sequence length="126" mass="14693">MQQTFTLLQTRQNTRIFFKDPMLYYFRMVLFVLFWLVWIALFVISILLVVLSPGCVVRSKPNWWQTAIAYNVWVPSFQDSDGDGYGDMQGLLNRLENLRKSGVQVGLLQFFNASMMSNPYLSIYSS</sequence>
<feature type="domain" description="Solute carrier family 3 member 2 N-terminal" evidence="2">
    <location>
        <begin position="19"/>
        <end position="67"/>
    </location>
</feature>
<dbReference type="OrthoDB" id="6284736at2759"/>
<dbReference type="GO" id="GO:0016323">
    <property type="term" value="C:basolateral plasma membrane"/>
    <property type="evidence" value="ECO:0007669"/>
    <property type="project" value="TreeGrafter"/>
</dbReference>